<keyword evidence="2" id="KW-1185">Reference proteome</keyword>
<protein>
    <submittedName>
        <fullName evidence="1">Uncharacterized protein</fullName>
    </submittedName>
</protein>
<gene>
    <name evidence="1" type="ORF">KCTCHS21_41510</name>
</gene>
<name>A0A3T1D9H8_9BACL</name>
<sequence length="101" mass="10558">MDMQPLQAKFATQDQAESAIRKLSSLRSDCFRLEKIGPYSGQIETTEADALQSIDGLTATALEGSISLGSPEAAFTLSASVPGLATDQARSVILQAGGEII</sequence>
<dbReference type="RefSeq" id="WP_130612579.1">
    <property type="nucleotide sequence ID" value="NZ_AP019400.1"/>
</dbReference>
<proteinExistence type="predicted"/>
<dbReference type="Proteomes" id="UP000289856">
    <property type="component" value="Chromosome"/>
</dbReference>
<dbReference type="AlphaFoldDB" id="A0A3T1D9H8"/>
<dbReference type="EMBL" id="AP019400">
    <property type="protein sequence ID" value="BBI34752.1"/>
    <property type="molecule type" value="Genomic_DNA"/>
</dbReference>
<dbReference type="KEGG" id="cohn:KCTCHS21_41510"/>
<evidence type="ECO:0000313" key="1">
    <source>
        <dbReference type="EMBL" id="BBI34752.1"/>
    </source>
</evidence>
<evidence type="ECO:0000313" key="2">
    <source>
        <dbReference type="Proteomes" id="UP000289856"/>
    </source>
</evidence>
<accession>A0A3T1D9H8</accession>
<organism evidence="1 2">
    <name type="scientific">Cohnella abietis</name>
    <dbReference type="NCBI Taxonomy" id="2507935"/>
    <lineage>
        <taxon>Bacteria</taxon>
        <taxon>Bacillati</taxon>
        <taxon>Bacillota</taxon>
        <taxon>Bacilli</taxon>
        <taxon>Bacillales</taxon>
        <taxon>Paenibacillaceae</taxon>
        <taxon>Cohnella</taxon>
    </lineage>
</organism>
<reference evidence="1 2" key="1">
    <citation type="submission" date="2019-01" db="EMBL/GenBank/DDBJ databases">
        <title>Complete genome sequence of Cohnella hallensis HS21 isolated from Korean fir (Abies koreana) rhizospheric soil.</title>
        <authorList>
            <person name="Jiang L."/>
            <person name="Kang S.W."/>
            <person name="Kim S."/>
            <person name="Jung J."/>
            <person name="Kim C.Y."/>
            <person name="Kim D.H."/>
            <person name="Kim S.W."/>
            <person name="Lee J."/>
        </authorList>
    </citation>
    <scope>NUCLEOTIDE SEQUENCE [LARGE SCALE GENOMIC DNA]</scope>
    <source>
        <strain evidence="1 2">HS21</strain>
    </source>
</reference>
<dbReference type="OrthoDB" id="2680718at2"/>